<keyword evidence="2" id="KW-1185">Reference proteome</keyword>
<dbReference type="EMBL" id="SMFV01000001">
    <property type="protein sequence ID" value="TCK06551.1"/>
    <property type="molecule type" value="Genomic_DNA"/>
</dbReference>
<reference evidence="1 2" key="1">
    <citation type="submission" date="2019-03" db="EMBL/GenBank/DDBJ databases">
        <title>Genomic Encyclopedia of Archaeal and Bacterial Type Strains, Phase II (KMG-II): from individual species to whole genera.</title>
        <authorList>
            <person name="Goeker M."/>
        </authorList>
    </citation>
    <scope>NUCLEOTIDE SEQUENCE [LARGE SCALE GENOMIC DNA]</scope>
    <source>
        <strain evidence="1 2">DSM 24425</strain>
    </source>
</reference>
<evidence type="ECO:0008006" key="3">
    <source>
        <dbReference type="Google" id="ProtNLM"/>
    </source>
</evidence>
<proteinExistence type="predicted"/>
<dbReference type="PROSITE" id="PS51257">
    <property type="entry name" value="PROKAR_LIPOPROTEIN"/>
    <property type="match status" value="1"/>
</dbReference>
<name>A0A4R1GHL5_9BACT</name>
<gene>
    <name evidence="1" type="ORF">CLV27_0353</name>
</gene>
<evidence type="ECO:0000313" key="2">
    <source>
        <dbReference type="Proteomes" id="UP000295777"/>
    </source>
</evidence>
<dbReference type="Proteomes" id="UP000295777">
    <property type="component" value="Unassembled WGS sequence"/>
</dbReference>
<comment type="caution">
    <text evidence="1">The sequence shown here is derived from an EMBL/GenBank/DDBJ whole genome shotgun (WGS) entry which is preliminary data.</text>
</comment>
<protein>
    <recommendedName>
        <fullName evidence="3">Lipoprotein</fullName>
    </recommendedName>
</protein>
<evidence type="ECO:0000313" key="1">
    <source>
        <dbReference type="EMBL" id="TCK06551.1"/>
    </source>
</evidence>
<accession>A0A4R1GHL5</accession>
<sequence length="64" mass="6948">MRGKGLTFKLVAVCFLPLFLSSCIPFLVAGGAGMAAGYIAGKKYDIKVRSPIVVKKEEEEKRSK</sequence>
<organism evidence="1 2">
    <name type="scientific">Phorcysia thermohydrogeniphila</name>
    <dbReference type="NCBI Taxonomy" id="936138"/>
    <lineage>
        <taxon>Bacteria</taxon>
        <taxon>Pseudomonadati</taxon>
        <taxon>Aquificota</taxon>
        <taxon>Aquificia</taxon>
        <taxon>Desulfurobacteriales</taxon>
        <taxon>Desulfurobacteriaceae</taxon>
        <taxon>Phorcysia</taxon>
    </lineage>
</organism>
<dbReference type="AlphaFoldDB" id="A0A4R1GHL5"/>